<evidence type="ECO:0000256" key="2">
    <source>
        <dbReference type="ARBA" id="ARBA00023125"/>
    </source>
</evidence>
<dbReference type="Pfam" id="PF00440">
    <property type="entry name" value="TetR_N"/>
    <property type="match status" value="1"/>
</dbReference>
<reference evidence="6 7" key="1">
    <citation type="journal article" date="2014" name="Int. J. Syst. Evol. Microbiol.">
        <title>Complete genome sequence of Corynebacterium casei LMG S-19264T (=DSM 44701T), isolated from a smear-ripened cheese.</title>
        <authorList>
            <consortium name="US DOE Joint Genome Institute (JGI-PGF)"/>
            <person name="Walter F."/>
            <person name="Albersmeier A."/>
            <person name="Kalinowski J."/>
            <person name="Ruckert C."/>
        </authorList>
    </citation>
    <scope>NUCLEOTIDE SEQUENCE [LARGE SCALE GENOMIC DNA]</scope>
    <source>
        <strain evidence="6 7">JCM 4255</strain>
    </source>
</reference>
<dbReference type="Gene3D" id="1.10.10.60">
    <property type="entry name" value="Homeodomain-like"/>
    <property type="match status" value="1"/>
</dbReference>
<dbReference type="InterPro" id="IPR009057">
    <property type="entry name" value="Homeodomain-like_sf"/>
</dbReference>
<name>A0A7G1NGS1_9ACTN</name>
<evidence type="ECO:0000313" key="7">
    <source>
        <dbReference type="Proteomes" id="UP000516373"/>
    </source>
</evidence>
<dbReference type="EMBL" id="AP023439">
    <property type="protein sequence ID" value="BCL20844.1"/>
    <property type="molecule type" value="Genomic_DNA"/>
</dbReference>
<feature type="DNA-binding region" description="H-T-H motif" evidence="4">
    <location>
        <begin position="137"/>
        <end position="156"/>
    </location>
</feature>
<dbReference type="GO" id="GO:0000976">
    <property type="term" value="F:transcription cis-regulatory region binding"/>
    <property type="evidence" value="ECO:0007669"/>
    <property type="project" value="TreeGrafter"/>
</dbReference>
<dbReference type="PROSITE" id="PS01081">
    <property type="entry name" value="HTH_TETR_1"/>
    <property type="match status" value="1"/>
</dbReference>
<sequence>MAGGEGREVVIGRDRGRGLGRCVEDRTHIRCFRSGGVGPGAAKSKGWGVALPDSSRILTSGRDRIVATGAYVGRTSERNRFVVTPYAVGMTTKPDEPQQPPRRRAPAGAAVLREDVTEAIRAAVFEELAAVGYARMSIEGIARRAGVGKTAVYRRWRSKLHLVLDIVSALAVQGLPAPDTGSLEGDLRLLYEVTSRALRHPVASQIIPDLQAEAARNPEIAEAMQKALREGQDGVATGIVTAAERRGELREGLDHDLALDLISGPLYWRSVVIRNPKLPKGYLGSLARATAEALRAL</sequence>
<dbReference type="SUPFAM" id="SSF46689">
    <property type="entry name" value="Homeodomain-like"/>
    <property type="match status" value="1"/>
</dbReference>
<evidence type="ECO:0000259" key="5">
    <source>
        <dbReference type="PROSITE" id="PS50977"/>
    </source>
</evidence>
<dbReference type="InterPro" id="IPR001647">
    <property type="entry name" value="HTH_TetR"/>
</dbReference>
<dbReference type="InterPro" id="IPR023772">
    <property type="entry name" value="DNA-bd_HTH_TetR-type_CS"/>
</dbReference>
<dbReference type="SUPFAM" id="SSF48498">
    <property type="entry name" value="Tetracyclin repressor-like, C-terminal domain"/>
    <property type="match status" value="1"/>
</dbReference>
<dbReference type="Proteomes" id="UP000516373">
    <property type="component" value="Chromosome"/>
</dbReference>
<evidence type="ECO:0000256" key="3">
    <source>
        <dbReference type="ARBA" id="ARBA00023163"/>
    </source>
</evidence>
<dbReference type="Gene3D" id="1.10.357.10">
    <property type="entry name" value="Tetracycline Repressor, domain 2"/>
    <property type="match status" value="1"/>
</dbReference>
<evidence type="ECO:0000256" key="1">
    <source>
        <dbReference type="ARBA" id="ARBA00023015"/>
    </source>
</evidence>
<keyword evidence="1" id="KW-0805">Transcription regulation</keyword>
<keyword evidence="3" id="KW-0804">Transcription</keyword>
<organism evidence="6 7">
    <name type="scientific">Streptomyces tuirus</name>
    <dbReference type="NCBI Taxonomy" id="68278"/>
    <lineage>
        <taxon>Bacteria</taxon>
        <taxon>Bacillati</taxon>
        <taxon>Actinomycetota</taxon>
        <taxon>Actinomycetes</taxon>
        <taxon>Kitasatosporales</taxon>
        <taxon>Streptomycetaceae</taxon>
        <taxon>Streptomyces</taxon>
    </lineage>
</organism>
<dbReference type="InterPro" id="IPR036271">
    <property type="entry name" value="Tet_transcr_reg_TetR-rel_C_sf"/>
</dbReference>
<keyword evidence="2 4" id="KW-0238">DNA-binding</keyword>
<feature type="domain" description="HTH tetR-type" evidence="5">
    <location>
        <begin position="114"/>
        <end position="174"/>
    </location>
</feature>
<dbReference type="AlphaFoldDB" id="A0A7G1NGS1"/>
<dbReference type="KEGG" id="stui:GCM10017668_26870"/>
<dbReference type="InterPro" id="IPR050109">
    <property type="entry name" value="HTH-type_TetR-like_transc_reg"/>
</dbReference>
<dbReference type="PANTHER" id="PTHR30055">
    <property type="entry name" value="HTH-TYPE TRANSCRIPTIONAL REGULATOR RUTR"/>
    <property type="match status" value="1"/>
</dbReference>
<protein>
    <recommendedName>
        <fullName evidence="5">HTH tetR-type domain-containing protein</fullName>
    </recommendedName>
</protein>
<dbReference type="PANTHER" id="PTHR30055:SF148">
    <property type="entry name" value="TETR-FAMILY TRANSCRIPTIONAL REGULATOR"/>
    <property type="match status" value="1"/>
</dbReference>
<dbReference type="InterPro" id="IPR011075">
    <property type="entry name" value="TetR_C"/>
</dbReference>
<dbReference type="Pfam" id="PF16859">
    <property type="entry name" value="TetR_C_11"/>
    <property type="match status" value="1"/>
</dbReference>
<accession>A0A7G1NGS1</accession>
<gene>
    <name evidence="6" type="ORF">GCM10017668_26870</name>
</gene>
<evidence type="ECO:0000313" key="6">
    <source>
        <dbReference type="EMBL" id="BCL20844.1"/>
    </source>
</evidence>
<dbReference type="GO" id="GO:0003700">
    <property type="term" value="F:DNA-binding transcription factor activity"/>
    <property type="evidence" value="ECO:0007669"/>
    <property type="project" value="TreeGrafter"/>
</dbReference>
<evidence type="ECO:0000256" key="4">
    <source>
        <dbReference type="PROSITE-ProRule" id="PRU00335"/>
    </source>
</evidence>
<dbReference type="PROSITE" id="PS50977">
    <property type="entry name" value="HTH_TETR_2"/>
    <property type="match status" value="1"/>
</dbReference>
<proteinExistence type="predicted"/>